<evidence type="ECO:0000313" key="2">
    <source>
        <dbReference type="Proteomes" id="UP000838756"/>
    </source>
</evidence>
<dbReference type="AlphaFoldDB" id="A0A8S4RS05"/>
<gene>
    <name evidence="1" type="primary">jg21051</name>
    <name evidence="1" type="ORF">PAEG_LOCUS17152</name>
</gene>
<dbReference type="Proteomes" id="UP000838756">
    <property type="component" value="Unassembled WGS sequence"/>
</dbReference>
<protein>
    <submittedName>
        <fullName evidence="1">Jg21051 protein</fullName>
    </submittedName>
</protein>
<proteinExistence type="predicted"/>
<name>A0A8S4RS05_9NEOP</name>
<comment type="caution">
    <text evidence="1">The sequence shown here is derived from an EMBL/GenBank/DDBJ whole genome shotgun (WGS) entry which is preliminary data.</text>
</comment>
<sequence>MHNRELSNLRTNFETESPMHMEVIECDKGLTPLSLASTEWQKPFVLSTSDRETVWKVKELHGRFFKALHEPHVDKKASLQWLRFGDLFGETEGFVCEI</sequence>
<evidence type="ECO:0000313" key="1">
    <source>
        <dbReference type="EMBL" id="CAH2240577.1"/>
    </source>
</evidence>
<dbReference type="EMBL" id="CAKXAJ010025534">
    <property type="protein sequence ID" value="CAH2240577.1"/>
    <property type="molecule type" value="Genomic_DNA"/>
</dbReference>
<reference evidence="1" key="1">
    <citation type="submission" date="2022-03" db="EMBL/GenBank/DDBJ databases">
        <authorList>
            <person name="Lindestad O."/>
        </authorList>
    </citation>
    <scope>NUCLEOTIDE SEQUENCE</scope>
</reference>
<dbReference type="OrthoDB" id="6923470at2759"/>
<keyword evidence="2" id="KW-1185">Reference proteome</keyword>
<accession>A0A8S4RS05</accession>
<organism evidence="1 2">
    <name type="scientific">Pararge aegeria aegeria</name>
    <dbReference type="NCBI Taxonomy" id="348720"/>
    <lineage>
        <taxon>Eukaryota</taxon>
        <taxon>Metazoa</taxon>
        <taxon>Ecdysozoa</taxon>
        <taxon>Arthropoda</taxon>
        <taxon>Hexapoda</taxon>
        <taxon>Insecta</taxon>
        <taxon>Pterygota</taxon>
        <taxon>Neoptera</taxon>
        <taxon>Endopterygota</taxon>
        <taxon>Lepidoptera</taxon>
        <taxon>Glossata</taxon>
        <taxon>Ditrysia</taxon>
        <taxon>Papilionoidea</taxon>
        <taxon>Nymphalidae</taxon>
        <taxon>Satyrinae</taxon>
        <taxon>Satyrini</taxon>
        <taxon>Parargina</taxon>
        <taxon>Pararge</taxon>
    </lineage>
</organism>